<dbReference type="Proteomes" id="UP001227268">
    <property type="component" value="Unassembled WGS sequence"/>
</dbReference>
<proteinExistence type="predicted"/>
<protein>
    <submittedName>
        <fullName evidence="1">Uncharacterized protein</fullName>
    </submittedName>
</protein>
<accession>A0ACC2VAK0</accession>
<name>A0ACC2VAK0_9TREE</name>
<keyword evidence="2" id="KW-1185">Reference proteome</keyword>
<gene>
    <name evidence="1" type="ORF">QFC21_005468</name>
</gene>
<dbReference type="EMBL" id="JASBWT010000021">
    <property type="protein sequence ID" value="KAJ9095597.1"/>
    <property type="molecule type" value="Genomic_DNA"/>
</dbReference>
<organism evidence="1 2">
    <name type="scientific">Naganishia friedmannii</name>
    <dbReference type="NCBI Taxonomy" id="89922"/>
    <lineage>
        <taxon>Eukaryota</taxon>
        <taxon>Fungi</taxon>
        <taxon>Dikarya</taxon>
        <taxon>Basidiomycota</taxon>
        <taxon>Agaricomycotina</taxon>
        <taxon>Tremellomycetes</taxon>
        <taxon>Filobasidiales</taxon>
        <taxon>Filobasidiaceae</taxon>
        <taxon>Naganishia</taxon>
    </lineage>
</organism>
<sequence length="378" mass="42472">MDTPSSASASRHYGDGKRRDSDSFEMPKMDMNDHDTSELIGNLSLDGGPAFNGAYDDSDLMGDDSYDVERYKADEEGGRHHLAETSGYDDHDHDRSEGDVTVMRAEVAPQADTSPSKTRLQHSKAANNDSSAENQRDERLRAALFELKKMNEVFENYASALEATRHHNERLAARTAQTSQLLDQYVSLLSQTEHTQRLILDKRWTGLNDDVQLAEEEERSRLEGEERRRREIEAASRRAAEQQAERERAQEAKERAAAAAANAPTTGMRSGTSRLGIGRGTRGSAVSGIRGSTRGARGKRRRPFCTTQTRTKDCLANSYSRKHLKQNHKHINTESERWRSAVVTAEAVYIVYKRQEQRIRASSDKAVRARANGLRGYM</sequence>
<evidence type="ECO:0000313" key="1">
    <source>
        <dbReference type="EMBL" id="KAJ9095597.1"/>
    </source>
</evidence>
<comment type="caution">
    <text evidence="1">The sequence shown here is derived from an EMBL/GenBank/DDBJ whole genome shotgun (WGS) entry which is preliminary data.</text>
</comment>
<evidence type="ECO:0000313" key="2">
    <source>
        <dbReference type="Proteomes" id="UP001227268"/>
    </source>
</evidence>
<reference evidence="1" key="1">
    <citation type="submission" date="2023-04" db="EMBL/GenBank/DDBJ databases">
        <title>Draft Genome sequencing of Naganishia species isolated from polar environments using Oxford Nanopore Technology.</title>
        <authorList>
            <person name="Leo P."/>
            <person name="Venkateswaran K."/>
        </authorList>
    </citation>
    <scope>NUCLEOTIDE SEQUENCE</scope>
    <source>
        <strain evidence="1">MNA-CCFEE 5423</strain>
    </source>
</reference>